<evidence type="ECO:0000313" key="3">
    <source>
        <dbReference type="Proteomes" id="UP001604336"/>
    </source>
</evidence>
<keyword evidence="1" id="KW-1133">Transmembrane helix</keyword>
<sequence>MASYNFAHIILYFGILFALFTPFQCHKNRNVVQMKNASMIATSNASESELKNEKIYLDFCKLKCDIHGPRLCWCCLVPNPVYHHCFGTQELCEEFCPHSPPPDHHTTLP</sequence>
<evidence type="ECO:0000256" key="1">
    <source>
        <dbReference type="SAM" id="Phobius"/>
    </source>
</evidence>
<proteinExistence type="predicted"/>
<protein>
    <submittedName>
        <fullName evidence="2">Uncharacterized protein</fullName>
    </submittedName>
</protein>
<keyword evidence="1" id="KW-0812">Transmembrane</keyword>
<keyword evidence="1" id="KW-0472">Membrane</keyword>
<organism evidence="2 3">
    <name type="scientific">Abeliophyllum distichum</name>
    <dbReference type="NCBI Taxonomy" id="126358"/>
    <lineage>
        <taxon>Eukaryota</taxon>
        <taxon>Viridiplantae</taxon>
        <taxon>Streptophyta</taxon>
        <taxon>Embryophyta</taxon>
        <taxon>Tracheophyta</taxon>
        <taxon>Spermatophyta</taxon>
        <taxon>Magnoliopsida</taxon>
        <taxon>eudicotyledons</taxon>
        <taxon>Gunneridae</taxon>
        <taxon>Pentapetalae</taxon>
        <taxon>asterids</taxon>
        <taxon>lamiids</taxon>
        <taxon>Lamiales</taxon>
        <taxon>Oleaceae</taxon>
        <taxon>Forsythieae</taxon>
        <taxon>Abeliophyllum</taxon>
    </lineage>
</organism>
<dbReference type="EMBL" id="JBFOLK010000006">
    <property type="protein sequence ID" value="KAL2504919.1"/>
    <property type="molecule type" value="Genomic_DNA"/>
</dbReference>
<keyword evidence="3" id="KW-1185">Reference proteome</keyword>
<accession>A0ABD1SWW0</accession>
<dbReference type="Proteomes" id="UP001604336">
    <property type="component" value="Unassembled WGS sequence"/>
</dbReference>
<feature type="transmembrane region" description="Helical" evidence="1">
    <location>
        <begin position="6"/>
        <end position="25"/>
    </location>
</feature>
<name>A0ABD1SWW0_9LAMI</name>
<reference evidence="3" key="1">
    <citation type="submission" date="2024-07" db="EMBL/GenBank/DDBJ databases">
        <title>Two chromosome-level genome assemblies of Korean endemic species Abeliophyllum distichum and Forsythia ovata (Oleaceae).</title>
        <authorList>
            <person name="Jang H."/>
        </authorList>
    </citation>
    <scope>NUCLEOTIDE SEQUENCE [LARGE SCALE GENOMIC DNA]</scope>
</reference>
<gene>
    <name evidence="2" type="ORF">Adt_20540</name>
</gene>
<evidence type="ECO:0000313" key="2">
    <source>
        <dbReference type="EMBL" id="KAL2504919.1"/>
    </source>
</evidence>
<dbReference type="AlphaFoldDB" id="A0ABD1SWW0"/>
<comment type="caution">
    <text evidence="2">The sequence shown here is derived from an EMBL/GenBank/DDBJ whole genome shotgun (WGS) entry which is preliminary data.</text>
</comment>